<accession>A0A4Y8QA68</accession>
<protein>
    <recommendedName>
        <fullName evidence="3">Oxidoreductase</fullName>
    </recommendedName>
</protein>
<evidence type="ECO:0000313" key="1">
    <source>
        <dbReference type="EMBL" id="TFE90586.1"/>
    </source>
</evidence>
<name>A0A4Y8QA68_9BACL</name>
<dbReference type="Proteomes" id="UP000298246">
    <property type="component" value="Unassembled WGS sequence"/>
</dbReference>
<gene>
    <name evidence="1" type="ORF">B5M42_04780</name>
</gene>
<dbReference type="Gene3D" id="3.40.50.720">
    <property type="entry name" value="NAD(P)-binding Rossmann-like Domain"/>
    <property type="match status" value="1"/>
</dbReference>
<proteinExistence type="predicted"/>
<dbReference type="SUPFAM" id="SSF51735">
    <property type="entry name" value="NAD(P)-binding Rossmann-fold domains"/>
    <property type="match status" value="1"/>
</dbReference>
<dbReference type="PANTHER" id="PTHR44147">
    <property type="entry name" value="DEHYDROGENASE/REDUCTASE SDR FAMILY MEMBER 1"/>
    <property type="match status" value="1"/>
</dbReference>
<comment type="caution">
    <text evidence="1">The sequence shown here is derived from an EMBL/GenBank/DDBJ whole genome shotgun (WGS) entry which is preliminary data.</text>
</comment>
<keyword evidence="2" id="KW-1185">Reference proteome</keyword>
<dbReference type="PANTHER" id="PTHR44147:SF2">
    <property type="entry name" value="DEHYDROGENASE_REDUCTASE SDR FAMILY MEMBER 1"/>
    <property type="match status" value="1"/>
</dbReference>
<dbReference type="EMBL" id="MYFO01000004">
    <property type="protein sequence ID" value="TFE90586.1"/>
    <property type="molecule type" value="Genomic_DNA"/>
</dbReference>
<reference evidence="1 2" key="1">
    <citation type="submission" date="2017-03" db="EMBL/GenBank/DDBJ databases">
        <title>Isolation of Levoglucosan Utilizing Bacteria.</title>
        <authorList>
            <person name="Arya A.S."/>
        </authorList>
    </citation>
    <scope>NUCLEOTIDE SEQUENCE [LARGE SCALE GENOMIC DNA]</scope>
    <source>
        <strain evidence="1 2">MEC069</strain>
    </source>
</reference>
<dbReference type="Pfam" id="PF00106">
    <property type="entry name" value="adh_short"/>
    <property type="match status" value="1"/>
</dbReference>
<dbReference type="InterPro" id="IPR036291">
    <property type="entry name" value="NAD(P)-bd_dom_sf"/>
</dbReference>
<organism evidence="1 2">
    <name type="scientific">Paenibacillus athensensis</name>
    <dbReference type="NCBI Taxonomy" id="1967502"/>
    <lineage>
        <taxon>Bacteria</taxon>
        <taxon>Bacillati</taxon>
        <taxon>Bacillota</taxon>
        <taxon>Bacilli</taxon>
        <taxon>Bacillales</taxon>
        <taxon>Paenibacillaceae</taxon>
        <taxon>Paenibacillus</taxon>
    </lineage>
</organism>
<dbReference type="InterPro" id="IPR002347">
    <property type="entry name" value="SDR_fam"/>
</dbReference>
<dbReference type="PRINTS" id="PR00081">
    <property type="entry name" value="GDHRDH"/>
</dbReference>
<dbReference type="RefSeq" id="WP_209280657.1">
    <property type="nucleotide sequence ID" value="NZ_MYFO02000008.1"/>
</dbReference>
<evidence type="ECO:0000313" key="2">
    <source>
        <dbReference type="Proteomes" id="UP000298246"/>
    </source>
</evidence>
<sequence>MNHDPYVSPDLQGTVALVTGSSRGGGRGIARVLGQAGATVYITGRSSRAHGATDDWGTIEQTAEEVAARGGIGIPVRCDHTDDAAVAALYERIGREQNGRLDLVVNNAWGGYENYFDAPFQAVFWEQPMTRWDGMFTAGLRAQMLSSRAAMKLLLPQKSGLIINTGVFIDLGGGYHGNVFYDTVKRAVVHMTYGMAQNLSAADAGVTALALAPGWMRTEAVCSAFNVSQEGDDWTKVADLATTESVEYIGRAIAALAADPAVGRWAGQLLEAGDAAREYGFTDTDGRLVPPFRIT</sequence>
<evidence type="ECO:0008006" key="3">
    <source>
        <dbReference type="Google" id="ProtNLM"/>
    </source>
</evidence>
<dbReference type="AlphaFoldDB" id="A0A4Y8QA68"/>